<dbReference type="EMBL" id="CP094358">
    <property type="protein sequence ID" value="UOB18938.1"/>
    <property type="molecule type" value="Genomic_DNA"/>
</dbReference>
<gene>
    <name evidence="1" type="ORF">MQE35_06495</name>
</gene>
<evidence type="ECO:0000313" key="2">
    <source>
        <dbReference type="Proteomes" id="UP000831290"/>
    </source>
</evidence>
<accession>A0A9E7D360</accession>
<protein>
    <submittedName>
        <fullName evidence="1">DUF6261 family protein</fullName>
    </submittedName>
</protein>
<dbReference type="Proteomes" id="UP000831290">
    <property type="component" value="Chromosome"/>
</dbReference>
<sequence length="216" mass="24387">MEIISIPQLRLGQLQTLTEQTLELTKPVEQIATYVAAVEAAFEPFRSGMLKEFTVSDKRALDNIRDKYLSSLFMGIKIEKNYPQEDTVLQEIVGKLRQVARKYSADINRLPYDEETAAIDNLLAELETVDMQGMPHLVRWVDKIKVANENFKAASKEYLESTVKYSATQSASAAAPALVAALEELYTMFFAYTKVAADETLVTVYRELAELVDAYR</sequence>
<dbReference type="Pfam" id="PF19775">
    <property type="entry name" value="DUF6261"/>
    <property type="match status" value="1"/>
</dbReference>
<name>A0A9E7D360_9FLAO</name>
<dbReference type="InterPro" id="IPR046228">
    <property type="entry name" value="DUF6261"/>
</dbReference>
<proteinExistence type="predicted"/>
<dbReference type="RefSeq" id="WP_255845555.1">
    <property type="nucleotide sequence ID" value="NZ_CP094358.1"/>
</dbReference>
<reference evidence="1" key="1">
    <citation type="submission" date="2022-03" db="EMBL/GenBank/DDBJ databases">
        <title>Description of Abyssus ytuae gen. nov., sp. nov., a novel member of the family Flavobacteriaceae isolated from the sediment of Mariana Trench.</title>
        <authorList>
            <person name="Zhang J."/>
            <person name="Xu X."/>
        </authorList>
    </citation>
    <scope>NUCLEOTIDE SEQUENCE</scope>
    <source>
        <strain evidence="1">MT3330</strain>
    </source>
</reference>
<keyword evidence="2" id="KW-1185">Reference proteome</keyword>
<dbReference type="KEGG" id="fbm:MQE35_06495"/>
<organism evidence="1 2">
    <name type="scientific">Abyssalbus ytuae</name>
    <dbReference type="NCBI Taxonomy" id="2926907"/>
    <lineage>
        <taxon>Bacteria</taxon>
        <taxon>Pseudomonadati</taxon>
        <taxon>Bacteroidota</taxon>
        <taxon>Flavobacteriia</taxon>
        <taxon>Flavobacteriales</taxon>
        <taxon>Flavobacteriaceae</taxon>
        <taxon>Abyssalbus</taxon>
    </lineage>
</organism>
<dbReference type="AlphaFoldDB" id="A0A9E7D360"/>
<evidence type="ECO:0000313" key="1">
    <source>
        <dbReference type="EMBL" id="UOB18938.1"/>
    </source>
</evidence>